<name>A0A2G5BBH6_COERN</name>
<evidence type="ECO:0000313" key="9">
    <source>
        <dbReference type="Proteomes" id="UP000242474"/>
    </source>
</evidence>
<evidence type="ECO:0000259" key="7">
    <source>
        <dbReference type="PROSITE" id="PS50048"/>
    </source>
</evidence>
<dbReference type="PROSITE" id="PS50048">
    <property type="entry name" value="ZN2_CY6_FUNGAL_2"/>
    <property type="match status" value="1"/>
</dbReference>
<dbReference type="CDD" id="cd00067">
    <property type="entry name" value="GAL4"/>
    <property type="match status" value="1"/>
</dbReference>
<dbReference type="AlphaFoldDB" id="A0A2G5BBH6"/>
<dbReference type="Gene3D" id="4.10.240.10">
    <property type="entry name" value="Zn(2)-C6 fungal-type DNA-binding domain"/>
    <property type="match status" value="1"/>
</dbReference>
<evidence type="ECO:0000256" key="1">
    <source>
        <dbReference type="ARBA" id="ARBA00004123"/>
    </source>
</evidence>
<dbReference type="GO" id="GO:0005634">
    <property type="term" value="C:nucleus"/>
    <property type="evidence" value="ECO:0007669"/>
    <property type="project" value="UniProtKB-SubCell"/>
</dbReference>
<dbReference type="PRINTS" id="PR00755">
    <property type="entry name" value="AFLATOXINBRP"/>
</dbReference>
<dbReference type="InterPro" id="IPR036864">
    <property type="entry name" value="Zn2-C6_fun-type_DNA-bd_sf"/>
</dbReference>
<dbReference type="OrthoDB" id="39175at2759"/>
<dbReference type="InterPro" id="IPR001138">
    <property type="entry name" value="Zn2Cys6_DnaBD"/>
</dbReference>
<gene>
    <name evidence="8" type="ORF">COEREDRAFT_42909</name>
</gene>
<feature type="compositionally biased region" description="Polar residues" evidence="6">
    <location>
        <begin position="13"/>
        <end position="36"/>
    </location>
</feature>
<reference evidence="8 9" key="1">
    <citation type="journal article" date="2015" name="Genome Biol. Evol.">
        <title>Phylogenomic analyses indicate that early fungi evolved digesting cell walls of algal ancestors of land plants.</title>
        <authorList>
            <person name="Chang Y."/>
            <person name="Wang S."/>
            <person name="Sekimoto S."/>
            <person name="Aerts A.L."/>
            <person name="Choi C."/>
            <person name="Clum A."/>
            <person name="LaButti K.M."/>
            <person name="Lindquist E.A."/>
            <person name="Yee Ngan C."/>
            <person name="Ohm R.A."/>
            <person name="Salamov A.A."/>
            <person name="Grigoriev I.V."/>
            <person name="Spatafora J.W."/>
            <person name="Berbee M.L."/>
        </authorList>
    </citation>
    <scope>NUCLEOTIDE SEQUENCE [LARGE SCALE GENOMIC DNA]</scope>
    <source>
        <strain evidence="8 9">NRRL 1564</strain>
    </source>
</reference>
<dbReference type="InterPro" id="IPR050815">
    <property type="entry name" value="TF_fung"/>
</dbReference>
<keyword evidence="9" id="KW-1185">Reference proteome</keyword>
<dbReference type="PROSITE" id="PS00463">
    <property type="entry name" value="ZN2_CY6_FUNGAL_1"/>
    <property type="match status" value="1"/>
</dbReference>
<protein>
    <recommendedName>
        <fullName evidence="7">Zn(2)-C6 fungal-type domain-containing protein</fullName>
    </recommendedName>
</protein>
<dbReference type="GO" id="GO:0003677">
    <property type="term" value="F:DNA binding"/>
    <property type="evidence" value="ECO:0007669"/>
    <property type="project" value="InterPro"/>
</dbReference>
<comment type="subcellular location">
    <subcellularLocation>
        <location evidence="1">Nucleus</location>
    </subcellularLocation>
</comment>
<evidence type="ECO:0000256" key="3">
    <source>
        <dbReference type="ARBA" id="ARBA00023015"/>
    </source>
</evidence>
<dbReference type="Proteomes" id="UP000242474">
    <property type="component" value="Unassembled WGS sequence"/>
</dbReference>
<dbReference type="PRINTS" id="PR00054">
    <property type="entry name" value="FUNGALZNCYS"/>
</dbReference>
<dbReference type="PANTHER" id="PTHR47338">
    <property type="entry name" value="ZN(II)2CYS6 TRANSCRIPTION FACTOR (EUROFUNG)-RELATED"/>
    <property type="match status" value="1"/>
</dbReference>
<sequence>MQHLSDGAPAPTGQPTSASESALQPQHQKQAPQYDSSGELPPQATTSTAPPEKKKKRLTQACQHCRKKKIRCDGIRPSCKNCIKNKSPCTYLPSIRKRG</sequence>
<dbReference type="SMART" id="SM00066">
    <property type="entry name" value="GAL4"/>
    <property type="match status" value="1"/>
</dbReference>
<dbReference type="SUPFAM" id="SSF57701">
    <property type="entry name" value="Zn2/Cys6 DNA-binding domain"/>
    <property type="match status" value="1"/>
</dbReference>
<organism evidence="8 9">
    <name type="scientific">Coemansia reversa (strain ATCC 12441 / NRRL 1564)</name>
    <dbReference type="NCBI Taxonomy" id="763665"/>
    <lineage>
        <taxon>Eukaryota</taxon>
        <taxon>Fungi</taxon>
        <taxon>Fungi incertae sedis</taxon>
        <taxon>Zoopagomycota</taxon>
        <taxon>Kickxellomycotina</taxon>
        <taxon>Kickxellomycetes</taxon>
        <taxon>Kickxellales</taxon>
        <taxon>Kickxellaceae</taxon>
        <taxon>Coemansia</taxon>
    </lineage>
</organism>
<proteinExistence type="predicted"/>
<evidence type="ECO:0000256" key="6">
    <source>
        <dbReference type="SAM" id="MobiDB-lite"/>
    </source>
</evidence>
<feature type="non-terminal residue" evidence="8">
    <location>
        <position position="99"/>
    </location>
</feature>
<dbReference type="GO" id="GO:0000981">
    <property type="term" value="F:DNA-binding transcription factor activity, RNA polymerase II-specific"/>
    <property type="evidence" value="ECO:0007669"/>
    <property type="project" value="InterPro"/>
</dbReference>
<feature type="region of interest" description="Disordered" evidence="6">
    <location>
        <begin position="1"/>
        <end position="60"/>
    </location>
</feature>
<feature type="domain" description="Zn(2)-C6 fungal-type" evidence="7">
    <location>
        <begin position="61"/>
        <end position="91"/>
    </location>
</feature>
<keyword evidence="5" id="KW-0539">Nucleus</keyword>
<keyword evidence="2" id="KW-0479">Metal-binding</keyword>
<evidence type="ECO:0000256" key="4">
    <source>
        <dbReference type="ARBA" id="ARBA00023163"/>
    </source>
</evidence>
<dbReference type="GO" id="GO:0008270">
    <property type="term" value="F:zinc ion binding"/>
    <property type="evidence" value="ECO:0007669"/>
    <property type="project" value="InterPro"/>
</dbReference>
<evidence type="ECO:0000256" key="2">
    <source>
        <dbReference type="ARBA" id="ARBA00022723"/>
    </source>
</evidence>
<keyword evidence="4" id="KW-0804">Transcription</keyword>
<evidence type="ECO:0000256" key="5">
    <source>
        <dbReference type="ARBA" id="ARBA00023242"/>
    </source>
</evidence>
<dbReference type="InterPro" id="IPR020448">
    <property type="entry name" value="Maltose_ferment_reg_DNA-bd"/>
</dbReference>
<dbReference type="Pfam" id="PF00172">
    <property type="entry name" value="Zn_clus"/>
    <property type="match status" value="1"/>
</dbReference>
<dbReference type="PANTHER" id="PTHR47338:SF5">
    <property type="entry name" value="ZN(II)2CYS6 TRANSCRIPTION FACTOR (EUROFUNG)"/>
    <property type="match status" value="1"/>
</dbReference>
<dbReference type="EMBL" id="KZ303500">
    <property type="protein sequence ID" value="PIA16365.1"/>
    <property type="molecule type" value="Genomic_DNA"/>
</dbReference>
<dbReference type="STRING" id="763665.A0A2G5BBH6"/>
<accession>A0A2G5BBH6</accession>
<keyword evidence="3" id="KW-0805">Transcription regulation</keyword>
<evidence type="ECO:0000313" key="8">
    <source>
        <dbReference type="EMBL" id="PIA16365.1"/>
    </source>
</evidence>